<dbReference type="OrthoDB" id="9788304at2"/>
<keyword evidence="3" id="KW-0645">Protease</keyword>
<evidence type="ECO:0000313" key="3">
    <source>
        <dbReference type="EMBL" id="SJZ29885.1"/>
    </source>
</evidence>
<dbReference type="Proteomes" id="UP000190423">
    <property type="component" value="Unassembled WGS sequence"/>
</dbReference>
<dbReference type="GO" id="GO:0006508">
    <property type="term" value="P:proteolysis"/>
    <property type="evidence" value="ECO:0007669"/>
    <property type="project" value="UniProtKB-KW"/>
</dbReference>
<evidence type="ECO:0000259" key="1">
    <source>
        <dbReference type="Pfam" id="PF13421"/>
    </source>
</evidence>
<dbReference type="Pfam" id="PF14237">
    <property type="entry name" value="GYF_2"/>
    <property type="match status" value="1"/>
</dbReference>
<dbReference type="AlphaFoldDB" id="A0A1T4JI78"/>
<dbReference type="InterPro" id="IPR025640">
    <property type="entry name" value="GYF_2"/>
</dbReference>
<gene>
    <name evidence="3" type="ORF">SAMN02745149_00321</name>
</gene>
<feature type="domain" description="SPFH" evidence="1">
    <location>
        <begin position="39"/>
        <end position="235"/>
    </location>
</feature>
<dbReference type="GO" id="GO:0008233">
    <property type="term" value="F:peptidase activity"/>
    <property type="evidence" value="ECO:0007669"/>
    <property type="project" value="UniProtKB-KW"/>
</dbReference>
<feature type="domain" description="GYF" evidence="2">
    <location>
        <begin position="380"/>
        <end position="429"/>
    </location>
</feature>
<reference evidence="3 4" key="1">
    <citation type="submission" date="2017-02" db="EMBL/GenBank/DDBJ databases">
        <authorList>
            <person name="Peterson S.W."/>
        </authorList>
    </citation>
    <scope>NUCLEOTIDE SEQUENCE [LARGE SCALE GENOMIC DNA]</scope>
    <source>
        <strain evidence="3 4">ATCC BAA-908</strain>
    </source>
</reference>
<dbReference type="InterPro" id="IPR036013">
    <property type="entry name" value="Band_7/SPFH_dom_sf"/>
</dbReference>
<dbReference type="GeneID" id="78315643"/>
<dbReference type="STRING" id="261392.SAMN02745149_00321"/>
<dbReference type="SUPFAM" id="SSF117892">
    <property type="entry name" value="Band 7/SPFH domain"/>
    <property type="match status" value="1"/>
</dbReference>
<proteinExistence type="predicted"/>
<protein>
    <submittedName>
        <fullName evidence="3">Membrane protease subunit, stomatin/prohibitin family, contains C-terminal Zn-ribbon domain</fullName>
    </submittedName>
</protein>
<dbReference type="Pfam" id="PF13421">
    <property type="entry name" value="Band_7_1"/>
    <property type="match status" value="1"/>
</dbReference>
<dbReference type="PANTHER" id="PTHR37826">
    <property type="entry name" value="FLOTILLIN BAND_7_5 DOMAIN PROTEIN"/>
    <property type="match status" value="1"/>
</dbReference>
<organism evidence="3 4">
    <name type="scientific">Treponema porcinum</name>
    <dbReference type="NCBI Taxonomy" id="261392"/>
    <lineage>
        <taxon>Bacteria</taxon>
        <taxon>Pseudomonadati</taxon>
        <taxon>Spirochaetota</taxon>
        <taxon>Spirochaetia</taxon>
        <taxon>Spirochaetales</taxon>
        <taxon>Treponemataceae</taxon>
        <taxon>Treponema</taxon>
    </lineage>
</organism>
<dbReference type="RefSeq" id="WP_078932231.1">
    <property type="nucleotide sequence ID" value="NZ_FUWG01000002.1"/>
</dbReference>
<accession>A0A1T4JI78</accession>
<evidence type="ECO:0000313" key="4">
    <source>
        <dbReference type="Proteomes" id="UP000190423"/>
    </source>
</evidence>
<dbReference type="CDD" id="cd03408">
    <property type="entry name" value="SPFH_like_u1"/>
    <property type="match status" value="1"/>
</dbReference>
<dbReference type="EMBL" id="FUWG01000002">
    <property type="protein sequence ID" value="SJZ29885.1"/>
    <property type="molecule type" value="Genomic_DNA"/>
</dbReference>
<dbReference type="Gene3D" id="3.30.479.30">
    <property type="entry name" value="Band 7 domain"/>
    <property type="match status" value="1"/>
</dbReference>
<dbReference type="PANTHER" id="PTHR37826:SF2">
    <property type="entry name" value="ZINC-RIBBON DOMAIN-CONTAINING PROTEIN"/>
    <property type="match status" value="1"/>
</dbReference>
<sequence length="447" mass="48328">MGLFNKKNEGGLMDVIRCDEKEYLIWKWRPVGEDVNSTKKENAIRYGSSLRVKDGEVAVFVYPGEKGNQDFIEGPFDQTIKTGNFPVLSGIVGAAFGGASPFQAEIYFINLAGLIQTRFAVPFFDVADPRFLDYAVPVAVRGDIRFKITDYKEFIKLHRLINFDLEDFKSQIKSAVTKYVKGVVSNIPAEKGIPVIQLERKLTEINDVVEESLKKRLQNEFGVTVSSVDIDAIDIDKTSDGYHNLKAVTQDITSQTIQRQTNANLTNMEETLRIQRESMAQAQRLQNETANLSAFQLEKQAEVGIAGANAFGKMGANGAMGINLGNGGGMNPAGMMAGMAMGSAIGQNMAGMVGGMMNGMNQQVPPQAQNVPPVPGNDSYHLAVNGTSTGPYTISVLSTMAANGQFTKESLVWKSGMANWQAAGSIPELAGLFAGSVPSVPPVPPQL</sequence>
<name>A0A1T4JI78_TREPO</name>
<dbReference type="InterPro" id="IPR033880">
    <property type="entry name" value="SPFH_YdjI"/>
</dbReference>
<evidence type="ECO:0000259" key="2">
    <source>
        <dbReference type="Pfam" id="PF14237"/>
    </source>
</evidence>
<keyword evidence="3" id="KW-0378">Hydrolase</keyword>
<keyword evidence="4" id="KW-1185">Reference proteome</keyword>